<dbReference type="SMART" id="SM00355">
    <property type="entry name" value="ZnF_C2H2"/>
    <property type="match status" value="3"/>
</dbReference>
<dbReference type="AlphaFoldDB" id="A0AAV2SI58"/>
<evidence type="ECO:0000313" key="10">
    <source>
        <dbReference type="Proteomes" id="UP001497623"/>
    </source>
</evidence>
<evidence type="ECO:0000256" key="1">
    <source>
        <dbReference type="ARBA" id="ARBA00004123"/>
    </source>
</evidence>
<dbReference type="PROSITE" id="PS50157">
    <property type="entry name" value="ZINC_FINGER_C2H2_2"/>
    <property type="match status" value="3"/>
</dbReference>
<evidence type="ECO:0000256" key="2">
    <source>
        <dbReference type="ARBA" id="ARBA00022723"/>
    </source>
</evidence>
<dbReference type="PROSITE" id="PS00028">
    <property type="entry name" value="ZINC_FINGER_C2H2_1"/>
    <property type="match status" value="2"/>
</dbReference>
<keyword evidence="3" id="KW-0677">Repeat</keyword>
<dbReference type="FunFam" id="3.30.160.60:FF:001119">
    <property type="entry name" value="zinc finger protein 408"/>
    <property type="match status" value="1"/>
</dbReference>
<sequence length="224" mass="26127">MKQHMTIKQEVDVIKSEHDHNIDVKIEEHLINADLNEVAVAKLDQQMIVKQRADFIKSESDYYMGDVKIEEHPIKVEPILFVCSVCGLRFAQKSYLDKHTIKHTGEKPYQCSHCDRCFEYRSSLMTHGRIHTGEKPYECSYFNKCFSHKVSMERHKRTHTEVKWKQCRCCGKWFTLSGFEKHRVVTCSFDAGMETHTGVKVKQYSLGEEGSNMDPQMTVKQEMG</sequence>
<dbReference type="GO" id="GO:0005634">
    <property type="term" value="C:nucleus"/>
    <property type="evidence" value="ECO:0007669"/>
    <property type="project" value="UniProtKB-SubCell"/>
</dbReference>
<dbReference type="Proteomes" id="UP001497623">
    <property type="component" value="Unassembled WGS sequence"/>
</dbReference>
<evidence type="ECO:0000256" key="7">
    <source>
        <dbReference type="PROSITE-ProRule" id="PRU00042"/>
    </source>
</evidence>
<dbReference type="GO" id="GO:0000978">
    <property type="term" value="F:RNA polymerase II cis-regulatory region sequence-specific DNA binding"/>
    <property type="evidence" value="ECO:0007669"/>
    <property type="project" value="TreeGrafter"/>
</dbReference>
<dbReference type="InterPro" id="IPR036236">
    <property type="entry name" value="Znf_C2H2_sf"/>
</dbReference>
<feature type="domain" description="C2H2-type" evidence="8">
    <location>
        <begin position="81"/>
        <end position="108"/>
    </location>
</feature>
<evidence type="ECO:0000259" key="8">
    <source>
        <dbReference type="PROSITE" id="PS50157"/>
    </source>
</evidence>
<feature type="domain" description="C2H2-type" evidence="8">
    <location>
        <begin position="109"/>
        <end position="136"/>
    </location>
</feature>
<feature type="non-terminal residue" evidence="9">
    <location>
        <position position="224"/>
    </location>
</feature>
<organism evidence="9 10">
    <name type="scientific">Meganyctiphanes norvegica</name>
    <name type="common">Northern krill</name>
    <name type="synonym">Thysanopoda norvegica</name>
    <dbReference type="NCBI Taxonomy" id="48144"/>
    <lineage>
        <taxon>Eukaryota</taxon>
        <taxon>Metazoa</taxon>
        <taxon>Ecdysozoa</taxon>
        <taxon>Arthropoda</taxon>
        <taxon>Crustacea</taxon>
        <taxon>Multicrustacea</taxon>
        <taxon>Malacostraca</taxon>
        <taxon>Eumalacostraca</taxon>
        <taxon>Eucarida</taxon>
        <taxon>Euphausiacea</taxon>
        <taxon>Euphausiidae</taxon>
        <taxon>Meganyctiphanes</taxon>
    </lineage>
</organism>
<keyword evidence="4 7" id="KW-0863">Zinc-finger</keyword>
<protein>
    <recommendedName>
        <fullName evidence="8">C2H2-type domain-containing protein</fullName>
    </recommendedName>
</protein>
<keyword evidence="5" id="KW-0862">Zinc</keyword>
<keyword evidence="2" id="KW-0479">Metal-binding</keyword>
<dbReference type="GO" id="GO:0000981">
    <property type="term" value="F:DNA-binding transcription factor activity, RNA polymerase II-specific"/>
    <property type="evidence" value="ECO:0007669"/>
    <property type="project" value="TreeGrafter"/>
</dbReference>
<dbReference type="InterPro" id="IPR013087">
    <property type="entry name" value="Znf_C2H2_type"/>
</dbReference>
<gene>
    <name evidence="9" type="ORF">MNOR_LOCUS37869</name>
</gene>
<reference evidence="9 10" key="1">
    <citation type="submission" date="2024-05" db="EMBL/GenBank/DDBJ databases">
        <authorList>
            <person name="Wallberg A."/>
        </authorList>
    </citation>
    <scope>NUCLEOTIDE SEQUENCE [LARGE SCALE GENOMIC DNA]</scope>
</reference>
<evidence type="ECO:0000256" key="4">
    <source>
        <dbReference type="ARBA" id="ARBA00022771"/>
    </source>
</evidence>
<dbReference type="GO" id="GO:0008270">
    <property type="term" value="F:zinc ion binding"/>
    <property type="evidence" value="ECO:0007669"/>
    <property type="project" value="UniProtKB-KW"/>
</dbReference>
<dbReference type="SUPFAM" id="SSF57667">
    <property type="entry name" value="beta-beta-alpha zinc fingers"/>
    <property type="match status" value="2"/>
</dbReference>
<accession>A0AAV2SI58</accession>
<evidence type="ECO:0000256" key="6">
    <source>
        <dbReference type="ARBA" id="ARBA00023242"/>
    </source>
</evidence>
<dbReference type="Pfam" id="PF00096">
    <property type="entry name" value="zf-C2H2"/>
    <property type="match status" value="2"/>
</dbReference>
<keyword evidence="6" id="KW-0539">Nucleus</keyword>
<evidence type="ECO:0000313" key="9">
    <source>
        <dbReference type="EMBL" id="CAL4204623.1"/>
    </source>
</evidence>
<dbReference type="PANTHER" id="PTHR23226:SF416">
    <property type="entry name" value="FI01424P"/>
    <property type="match status" value="1"/>
</dbReference>
<keyword evidence="10" id="KW-1185">Reference proteome</keyword>
<comment type="subcellular location">
    <subcellularLocation>
        <location evidence="1">Nucleus</location>
    </subcellularLocation>
</comment>
<evidence type="ECO:0000256" key="5">
    <source>
        <dbReference type="ARBA" id="ARBA00022833"/>
    </source>
</evidence>
<comment type="caution">
    <text evidence="9">The sequence shown here is derived from an EMBL/GenBank/DDBJ whole genome shotgun (WGS) entry which is preliminary data.</text>
</comment>
<dbReference type="PANTHER" id="PTHR23226">
    <property type="entry name" value="ZINC FINGER AND SCAN DOMAIN-CONTAINING"/>
    <property type="match status" value="1"/>
</dbReference>
<dbReference type="FunFam" id="3.30.160.60:FF:000110">
    <property type="entry name" value="Zinc finger protein-like"/>
    <property type="match status" value="1"/>
</dbReference>
<dbReference type="EMBL" id="CAXKWB010080336">
    <property type="protein sequence ID" value="CAL4204623.1"/>
    <property type="molecule type" value="Genomic_DNA"/>
</dbReference>
<dbReference type="Gene3D" id="3.30.160.60">
    <property type="entry name" value="Classic Zinc Finger"/>
    <property type="match status" value="3"/>
</dbReference>
<feature type="domain" description="C2H2-type" evidence="8">
    <location>
        <begin position="137"/>
        <end position="164"/>
    </location>
</feature>
<proteinExistence type="predicted"/>
<name>A0AAV2SI58_MEGNR</name>
<evidence type="ECO:0000256" key="3">
    <source>
        <dbReference type="ARBA" id="ARBA00022737"/>
    </source>
</evidence>